<dbReference type="PANTHER" id="PTHR11365:SF23">
    <property type="entry name" value="HYPOTHETICAL 5-OXOPROLINASE (EUROFUNG)-RELATED"/>
    <property type="match status" value="1"/>
</dbReference>
<dbReference type="GO" id="GO:0017168">
    <property type="term" value="F:5-oxoprolinase (ATP-hydrolyzing) activity"/>
    <property type="evidence" value="ECO:0007669"/>
    <property type="project" value="TreeGrafter"/>
</dbReference>
<evidence type="ECO:0000313" key="3">
    <source>
        <dbReference type="Proteomes" id="UP000321805"/>
    </source>
</evidence>
<dbReference type="AlphaFoldDB" id="A0A5B8U3G4"/>
<name>A0A5B8U3G4_9ACTN</name>
<dbReference type="Pfam" id="PF02538">
    <property type="entry name" value="Hydantoinase_B"/>
    <property type="match status" value="1"/>
</dbReference>
<evidence type="ECO:0000259" key="1">
    <source>
        <dbReference type="Pfam" id="PF02538"/>
    </source>
</evidence>
<evidence type="ECO:0000313" key="2">
    <source>
        <dbReference type="EMBL" id="QEC47492.1"/>
    </source>
</evidence>
<dbReference type="Proteomes" id="UP000321805">
    <property type="component" value="Chromosome"/>
</dbReference>
<dbReference type="GO" id="GO:0006749">
    <property type="term" value="P:glutathione metabolic process"/>
    <property type="evidence" value="ECO:0007669"/>
    <property type="project" value="TreeGrafter"/>
</dbReference>
<sequence>MSDERAEVVWDGTANSYRPGPGWRDAIAAIDLHADADETLDPVTYEVIRHRLWTINTAHGETVTRVSGSPVFASLDFNMCILTEDAEIVMNAPFIQYLNIGAPYTVKFIMEHFGDRPGIEEGDVFFGNDPWVGAVHQMDVLFAAPVFVDGRLFAWVSNAGHQYDLGGVVPGGWPQNAVDVYHDPVLLSPMKIVERHELRPDLERMYLRQSRMPELLALDLRAQIAGCQAAGAAIVAMCDQFGAPTVKAAMRRVVQSARTAFAAKLRRIPDGTWSDVRYLDEALPGDRHTYRVAINVHKAGDRITIDNRGSDPQQEGPLGITFQALAGSVLSAVAISMLPEQLFAVGGAETNIDYDVVPGLLNTVTYPAAVSAAICNVVTHLNLMQTCIGRMVAGDDELRRDIVAPGPDYPVPVVSGTDDRGQFFGSAILDHFAMGGGARSSQDGVDTGGPSWSPLTFLMNVEAVEQWFPFVYLWRRELEDSGGAGRWRGGVGLAYAWTPYRARSLDVYSFSGGMSMSGFGAQGLLGGLPSPPARTTVKRATDLLEAFAQGRVPGSIDDVAAGEVLMLRGKSNAVALGPGDVAESVISGGGGYGDPLEREAARVALDVREWRVSAAAARGVYGVVVDAAGEVDGAATQRERAGIRARRSAWAPGIALGRDGGPSDPVAATGEPPRRVHEAIVARDEGAERVLACERCGTVLCGYAGNVKHHLLAGAAALVDALPRANDPADYLDGEDVVLRSYCCPGCAVLMSVEVVRRAEPAVCEMRLAPPGDR</sequence>
<dbReference type="KEGG" id="bsol:FSW04_07820"/>
<keyword evidence="3" id="KW-1185">Reference proteome</keyword>
<dbReference type="RefSeq" id="WP_146918007.1">
    <property type="nucleotide sequence ID" value="NZ_CP042430.1"/>
</dbReference>
<dbReference type="InterPro" id="IPR003692">
    <property type="entry name" value="Hydantoinase_B"/>
</dbReference>
<proteinExistence type="predicted"/>
<dbReference type="InterPro" id="IPR045079">
    <property type="entry name" value="Oxoprolinase-like"/>
</dbReference>
<dbReference type="OrthoDB" id="102473at2"/>
<feature type="domain" description="Hydantoinase B/oxoprolinase" evidence="1">
    <location>
        <begin position="41"/>
        <end position="595"/>
    </location>
</feature>
<dbReference type="GO" id="GO:0005829">
    <property type="term" value="C:cytosol"/>
    <property type="evidence" value="ECO:0007669"/>
    <property type="project" value="TreeGrafter"/>
</dbReference>
<accession>A0A5B8U3G4</accession>
<protein>
    <recommendedName>
        <fullName evidence="1">Hydantoinase B/oxoprolinase domain-containing protein</fullName>
    </recommendedName>
</protein>
<dbReference type="EMBL" id="CP042430">
    <property type="protein sequence ID" value="QEC47492.1"/>
    <property type="molecule type" value="Genomic_DNA"/>
</dbReference>
<organism evidence="2 3">
    <name type="scientific">Baekduia soli</name>
    <dbReference type="NCBI Taxonomy" id="496014"/>
    <lineage>
        <taxon>Bacteria</taxon>
        <taxon>Bacillati</taxon>
        <taxon>Actinomycetota</taxon>
        <taxon>Thermoleophilia</taxon>
        <taxon>Solirubrobacterales</taxon>
        <taxon>Baekduiaceae</taxon>
        <taxon>Baekduia</taxon>
    </lineage>
</organism>
<reference evidence="2 3" key="1">
    <citation type="journal article" date="2018" name="J. Microbiol.">
        <title>Baekduia soli gen. nov., sp. nov., a novel bacterium isolated from the soil of Baekdu Mountain and proposal of a novel family name, Baekduiaceae fam. nov.</title>
        <authorList>
            <person name="An D.S."/>
            <person name="Siddiqi M.Z."/>
            <person name="Kim K.H."/>
            <person name="Yu H.S."/>
            <person name="Im W.T."/>
        </authorList>
    </citation>
    <scope>NUCLEOTIDE SEQUENCE [LARGE SCALE GENOMIC DNA]</scope>
    <source>
        <strain evidence="2 3">BR7-21</strain>
    </source>
</reference>
<dbReference type="PANTHER" id="PTHR11365">
    <property type="entry name" value="5-OXOPROLINASE RELATED"/>
    <property type="match status" value="1"/>
</dbReference>
<gene>
    <name evidence="2" type="ORF">FSW04_07820</name>
</gene>